<gene>
    <name evidence="12" type="ORF">ccrud_05150</name>
</gene>
<dbReference type="SUPFAM" id="SSF53383">
    <property type="entry name" value="PLP-dependent transferases"/>
    <property type="match status" value="1"/>
</dbReference>
<dbReference type="InterPro" id="IPR000192">
    <property type="entry name" value="Aminotrans_V_dom"/>
</dbReference>
<feature type="domain" description="Aminotransferase class V" evidence="11">
    <location>
        <begin position="3"/>
        <end position="341"/>
    </location>
</feature>
<organism evidence="12 13">
    <name type="scientific">Corynebacterium crudilactis</name>
    <dbReference type="NCBI Taxonomy" id="1652495"/>
    <lineage>
        <taxon>Bacteria</taxon>
        <taxon>Bacillati</taxon>
        <taxon>Actinomycetota</taxon>
        <taxon>Actinomycetes</taxon>
        <taxon>Mycobacteriales</taxon>
        <taxon>Corynebacteriaceae</taxon>
        <taxon>Corynebacterium</taxon>
    </lineage>
</organism>
<evidence type="ECO:0000313" key="13">
    <source>
        <dbReference type="Proteomes" id="UP000076929"/>
    </source>
</evidence>
<evidence type="ECO:0000256" key="9">
    <source>
        <dbReference type="ARBA" id="ARBA00050776"/>
    </source>
</evidence>
<dbReference type="GO" id="GO:0046872">
    <property type="term" value="F:metal ion binding"/>
    <property type="evidence" value="ECO:0007669"/>
    <property type="project" value="UniProtKB-KW"/>
</dbReference>
<proteinExistence type="inferred from homology"/>
<evidence type="ECO:0000256" key="7">
    <source>
        <dbReference type="ARBA" id="ARBA00023004"/>
    </source>
</evidence>
<comment type="catalytic activity">
    <reaction evidence="9">
        <text>(sulfur carrier)-H + L-cysteine = (sulfur carrier)-SH + L-alanine</text>
        <dbReference type="Rhea" id="RHEA:43892"/>
        <dbReference type="Rhea" id="RHEA-COMP:14737"/>
        <dbReference type="Rhea" id="RHEA-COMP:14739"/>
        <dbReference type="ChEBI" id="CHEBI:29917"/>
        <dbReference type="ChEBI" id="CHEBI:35235"/>
        <dbReference type="ChEBI" id="CHEBI:57972"/>
        <dbReference type="ChEBI" id="CHEBI:64428"/>
        <dbReference type="EC" id="2.8.1.7"/>
    </reaction>
</comment>
<dbReference type="EMBL" id="CP015622">
    <property type="protein sequence ID" value="ANE03660.1"/>
    <property type="molecule type" value="Genomic_DNA"/>
</dbReference>
<dbReference type="PANTHER" id="PTHR11601:SF34">
    <property type="entry name" value="CYSTEINE DESULFURASE"/>
    <property type="match status" value="1"/>
</dbReference>
<comment type="cofactor">
    <cofactor evidence="1 10">
        <name>pyridoxal 5'-phosphate</name>
        <dbReference type="ChEBI" id="CHEBI:597326"/>
    </cofactor>
</comment>
<dbReference type="Gene3D" id="3.90.1150.10">
    <property type="entry name" value="Aspartate Aminotransferase, domain 1"/>
    <property type="match status" value="1"/>
</dbReference>
<evidence type="ECO:0000256" key="1">
    <source>
        <dbReference type="ARBA" id="ARBA00001933"/>
    </source>
</evidence>
<evidence type="ECO:0000256" key="6">
    <source>
        <dbReference type="ARBA" id="ARBA00022898"/>
    </source>
</evidence>
<dbReference type="PANTHER" id="PTHR11601">
    <property type="entry name" value="CYSTEINE DESULFURYLASE FAMILY MEMBER"/>
    <property type="match status" value="1"/>
</dbReference>
<dbReference type="Gene3D" id="3.40.640.10">
    <property type="entry name" value="Type I PLP-dependent aspartate aminotransferase-like (Major domain)"/>
    <property type="match status" value="1"/>
</dbReference>
<dbReference type="PROSITE" id="PS00595">
    <property type="entry name" value="AA_TRANSFER_CLASS_5"/>
    <property type="match status" value="1"/>
</dbReference>
<dbReference type="GO" id="GO:0031071">
    <property type="term" value="F:cysteine desulfurase activity"/>
    <property type="evidence" value="ECO:0007669"/>
    <property type="project" value="UniProtKB-EC"/>
</dbReference>
<dbReference type="OrthoDB" id="9808002at2"/>
<evidence type="ECO:0000256" key="8">
    <source>
        <dbReference type="ARBA" id="ARBA00023014"/>
    </source>
</evidence>
<keyword evidence="4" id="KW-0808">Transferase</keyword>
<evidence type="ECO:0000256" key="10">
    <source>
        <dbReference type="RuleBase" id="RU004504"/>
    </source>
</evidence>
<dbReference type="Pfam" id="PF00266">
    <property type="entry name" value="Aminotran_5"/>
    <property type="match status" value="1"/>
</dbReference>
<evidence type="ECO:0000256" key="5">
    <source>
        <dbReference type="ARBA" id="ARBA00022723"/>
    </source>
</evidence>
<keyword evidence="13" id="KW-1185">Reference proteome</keyword>
<comment type="similarity">
    <text evidence="2">Belongs to the class-V pyridoxal-phosphate-dependent aminotransferase family. NifS/IscS subfamily.</text>
</comment>
<evidence type="ECO:0000259" key="11">
    <source>
        <dbReference type="Pfam" id="PF00266"/>
    </source>
</evidence>
<protein>
    <recommendedName>
        <fullName evidence="3">cysteine desulfurase</fullName>
        <ecNumber evidence="3">2.8.1.7</ecNumber>
    </recommendedName>
</protein>
<keyword evidence="5" id="KW-0479">Metal-binding</keyword>
<sequence>MLYLDNAATSPVRKEALEAMWPYLTGAFGNPSSPHEPGKLAAAGLEDARNRVARIIWGRPSQIIFTSGGTEANNLAIKGICLANPKGRHLITTTIEHDSILNAAQYLERFHAFEITYLRPDRSGLISPQDLAATLRPDTTLVSIGYANNEIGTIQPLVELARTSTAPFHTDAVQAAHLPFDLGIDALSLSGHKFGAPKGIGVLWSKLPLEPLVHGGGQENGKRSGTENVAGAVAFATALEIARQESYLDLSEFISSVLEIPGASLTGHPTHRLAGHASFLFEGIGSETVLLELERHGIVCSPGSACGSGEVSHVLLALGFDEDTARTAVRCTFNTNHNEEDARIAAAALAEAVAVISRT</sequence>
<dbReference type="PIRSF" id="PIRSF005572">
    <property type="entry name" value="NifS"/>
    <property type="match status" value="1"/>
</dbReference>
<dbReference type="EC" id="2.8.1.7" evidence="3"/>
<dbReference type="GO" id="GO:0051536">
    <property type="term" value="F:iron-sulfur cluster binding"/>
    <property type="evidence" value="ECO:0007669"/>
    <property type="project" value="UniProtKB-KW"/>
</dbReference>
<evidence type="ECO:0000256" key="4">
    <source>
        <dbReference type="ARBA" id="ARBA00022679"/>
    </source>
</evidence>
<reference evidence="12 13" key="1">
    <citation type="submission" date="2016-05" db="EMBL/GenBank/DDBJ databases">
        <title>Complete genome sequence of Corynebacterium crudilactis, a new Corynebacterium species isolated from raw cow's milk.</title>
        <authorList>
            <person name="Christian R."/>
            <person name="Zimmermann J."/>
            <person name="Lipski A."/>
            <person name="Kalinowski J."/>
        </authorList>
    </citation>
    <scope>NUCLEOTIDE SEQUENCE [LARGE SCALE GENOMIC DNA]</scope>
    <source>
        <strain evidence="12 13">JZ16</strain>
    </source>
</reference>
<evidence type="ECO:0000256" key="2">
    <source>
        <dbReference type="ARBA" id="ARBA00006490"/>
    </source>
</evidence>
<keyword evidence="8" id="KW-0411">Iron-sulfur</keyword>
<dbReference type="InterPro" id="IPR020578">
    <property type="entry name" value="Aminotrans_V_PyrdxlP_BS"/>
</dbReference>
<dbReference type="InterPro" id="IPR015421">
    <property type="entry name" value="PyrdxlP-dep_Trfase_major"/>
</dbReference>
<keyword evidence="7" id="KW-0408">Iron</keyword>
<dbReference type="KEGG" id="ccjz:ccrud_05150"/>
<dbReference type="AlphaFoldDB" id="A0A172QSM7"/>
<evidence type="ECO:0000313" key="12">
    <source>
        <dbReference type="EMBL" id="ANE03660.1"/>
    </source>
</evidence>
<dbReference type="InterPro" id="IPR016454">
    <property type="entry name" value="Cysteine_dSase"/>
</dbReference>
<name>A0A172QSM7_9CORY</name>
<keyword evidence="6" id="KW-0663">Pyridoxal phosphate</keyword>
<dbReference type="STRING" id="1652495.ccrud_05150"/>
<evidence type="ECO:0000256" key="3">
    <source>
        <dbReference type="ARBA" id="ARBA00012239"/>
    </source>
</evidence>
<dbReference type="InterPro" id="IPR015424">
    <property type="entry name" value="PyrdxlP-dep_Trfase"/>
</dbReference>
<accession>A0A172QSM7</accession>
<dbReference type="RefSeq" id="WP_066565159.1">
    <property type="nucleotide sequence ID" value="NZ_CP015622.1"/>
</dbReference>
<dbReference type="Gene3D" id="1.10.260.50">
    <property type="match status" value="1"/>
</dbReference>
<dbReference type="InterPro" id="IPR015422">
    <property type="entry name" value="PyrdxlP-dep_Trfase_small"/>
</dbReference>
<dbReference type="Proteomes" id="UP000076929">
    <property type="component" value="Chromosome"/>
</dbReference>